<accession>A0A0R2X6P4</accession>
<dbReference type="InterPro" id="IPR015919">
    <property type="entry name" value="Cadherin-like_sf"/>
</dbReference>
<sequence>GSGGTADWFEVTNYGTAAADITDFKMDDNSPFSSALAVALSGVTTIAPGESVIFVESAAPVTDLPAFRTFWGLAESVQVGSYTGSGVSFGSGGDGAAIFNAANTLVSSVTFGPATAGRSFYYVYNSAGTILSTGSPVSAAGSLGAFTSANALANVGSPGVSASSLELAFTSSLNKFAKVGQTYSSPITFQKKNGSDVATLSIVSGPAWLSLSNISQSGATLTGTPSAIQTGPQTITLRLSVVGQTTVELTGIITVFNTQPKVVLNEYNAVSGTSLHASLDGDLRLGRIEGNGGDWFELVVVRGIGSDPFLDMRGWKIQVSQVTGGARLTDTITLSRDNFWAAVPLGTILTFTEDNLAEGGYDTALNADNRLSSAKYSWSNIWLGDAALIASVTGDSTSGIGTTTSGISISEDGTQIAVLNDTNGYEFGPVGEGTWRYPEVNSTSNFYLSIDPSSVIDPTLVQADPRYSAIYFGKDPAVVSTFGLPNIGETGIQPFFGLNPPYFASRPWRFAREDQLTLATTDYRQNENHSMTFEVRGKAGAAKPDWVTVSAGGLFADIDLAPLAGDAGIYELE</sequence>
<dbReference type="InterPro" id="IPR001322">
    <property type="entry name" value="Lamin_tail_dom"/>
</dbReference>
<dbReference type="AlphaFoldDB" id="A0A0R2X6P4"/>
<protein>
    <recommendedName>
        <fullName evidence="1">LTD domain-containing protein</fullName>
    </recommendedName>
</protein>
<evidence type="ECO:0000259" key="1">
    <source>
        <dbReference type="PROSITE" id="PS51841"/>
    </source>
</evidence>
<dbReference type="Proteomes" id="UP000051557">
    <property type="component" value="Unassembled WGS sequence"/>
</dbReference>
<dbReference type="PROSITE" id="PS51841">
    <property type="entry name" value="LTD"/>
    <property type="match status" value="1"/>
</dbReference>
<name>A0A0R2X6P4_9BACT</name>
<evidence type="ECO:0000313" key="2">
    <source>
        <dbReference type="EMBL" id="KRP31618.1"/>
    </source>
</evidence>
<dbReference type="EMBL" id="LIDM01000297">
    <property type="protein sequence ID" value="KRP31618.1"/>
    <property type="molecule type" value="Genomic_DNA"/>
</dbReference>
<proteinExistence type="predicted"/>
<dbReference type="GO" id="GO:0016020">
    <property type="term" value="C:membrane"/>
    <property type="evidence" value="ECO:0007669"/>
    <property type="project" value="InterPro"/>
</dbReference>
<organism evidence="2 3">
    <name type="scientific">Verrucomicrobia subdivision 6 bacterium BACL9 MAG-120820-bin42</name>
    <dbReference type="NCBI Taxonomy" id="1655634"/>
    <lineage>
        <taxon>Bacteria</taxon>
        <taxon>Pseudomonadati</taxon>
        <taxon>Verrucomicrobiota</taxon>
        <taxon>Verrucomicrobiia</taxon>
        <taxon>Verrucomicrobiales</taxon>
        <taxon>Verrucomicrobia subdivision 6</taxon>
    </lineage>
</organism>
<dbReference type="InterPro" id="IPR013783">
    <property type="entry name" value="Ig-like_fold"/>
</dbReference>
<feature type="non-terminal residue" evidence="2">
    <location>
        <position position="1"/>
    </location>
</feature>
<feature type="domain" description="LTD" evidence="1">
    <location>
        <begin position="1"/>
        <end position="113"/>
    </location>
</feature>
<dbReference type="Gene3D" id="2.60.40.10">
    <property type="entry name" value="Immunoglobulins"/>
    <property type="match status" value="1"/>
</dbReference>
<evidence type="ECO:0000313" key="3">
    <source>
        <dbReference type="Proteomes" id="UP000051557"/>
    </source>
</evidence>
<feature type="non-terminal residue" evidence="2">
    <location>
        <position position="573"/>
    </location>
</feature>
<reference evidence="2 3" key="1">
    <citation type="submission" date="2015-10" db="EMBL/GenBank/DDBJ databases">
        <title>Metagenome-Assembled Genomes uncover a global brackish microbiome.</title>
        <authorList>
            <person name="Hugerth L.W."/>
            <person name="Larsson J."/>
            <person name="Alneberg J."/>
            <person name="Lindh M.V."/>
            <person name="Legrand C."/>
            <person name="Pinhassi J."/>
            <person name="Andersson A.F."/>
        </authorList>
    </citation>
    <scope>NUCLEOTIDE SEQUENCE [LARGE SCALE GENOMIC DNA]</scope>
    <source>
        <strain evidence="2">BACL9 MAG-120820-bin42</strain>
    </source>
</reference>
<dbReference type="SUPFAM" id="SSF49313">
    <property type="entry name" value="Cadherin-like"/>
    <property type="match status" value="1"/>
</dbReference>
<dbReference type="GO" id="GO:0005509">
    <property type="term" value="F:calcium ion binding"/>
    <property type="evidence" value="ECO:0007669"/>
    <property type="project" value="InterPro"/>
</dbReference>
<gene>
    <name evidence="2" type="ORF">ABS32_06710</name>
</gene>
<comment type="caution">
    <text evidence="2">The sequence shown here is derived from an EMBL/GenBank/DDBJ whole genome shotgun (WGS) entry which is preliminary data.</text>
</comment>